<keyword evidence="5" id="KW-0297">G-protein coupled receptor</keyword>
<feature type="transmembrane region" description="Helical" evidence="10">
    <location>
        <begin position="716"/>
        <end position="738"/>
    </location>
</feature>
<feature type="transmembrane region" description="Helical" evidence="10">
    <location>
        <begin position="29"/>
        <end position="49"/>
    </location>
</feature>
<evidence type="ECO:0000313" key="13">
    <source>
        <dbReference type="Proteomes" id="UP001642483"/>
    </source>
</evidence>
<dbReference type="PRINTS" id="PR00237">
    <property type="entry name" value="GPCRRHODOPSN"/>
</dbReference>
<sequence>MDQYTVTGSEIMTMLEAHMELATAEHVSILLLCICGMVLNIGMLVIFFTKKQVRGSIYTTYMIQIAITDLLVCLVWLIISSVYLDDLPNKAEIPDPTGSQIVESVEDVEKNLLLHRFTLAVYYFHYYNNIFLLATMSVERCVAVWKSLRCQRYQFNRKFIYGVSVAMWLIAFSCALPSFINPDLITQHEQTHLLLDQSMPEDTFKMLKCAEPLEHAIYHNQTYVSDYNKVSVKDCINMIMDYSYSYYASLGQYPANVDSYEDGIDYEPEEEEQVNGIVYYLSADDENQTTPAVKRETYGELFKIVLELITAKTKDNDLNGVCDPGLSRAAKIYYLVVNLSIGFFLPFLAIVISYLAIAYMIGKRARQRLESDNTDDTIEEAPIGRRMSDFIRHFTPGKSTRFKAANEQYSRDSPNLPPRLRKAKSRHRTMEGCSCDVIHDNNNSGENGIEAKKKFPTTLITVQQASPEHRGQGSPGPHSLRAGARERRPRLSSFSTVEMRRTSGGSASSAESFPTEQTSLQTSPGVRLSAPNFLSPDKTLIQRACSADSGTSGHYYNLQPNTRRWSSEVFRSSTIVTDDGRYHQRGSKDVESCFSNHEDKPSSPASVENKANESTQELLHSSHARLYKSKRQYSRQYSGQSNCRNRAYSAASRASGGGGTLRKTSLHKNAERNMRVSRTVVAYVVAFSICWLPQRIAKLIYVTEGLMGMPGYHCHLVMNVTRVISFFSVLLNPIVYAVTQRAVRHFVRHTVCRLCKCLCPSNIRQKLMTSPRTNGVQHQNGLNGNENANFSNIVINNVTSDGQSRRERHERNREMRSRLVHKLGRRNMTRSFTGSGLSNHADKHSDGTIDEEHDEDKALNLKGQSLSNSTSKSHSSSNSFKPATGGWEDWKELIDMAAVKTQQTQPLVGTVGESVI</sequence>
<feature type="transmembrane region" description="Helical" evidence="10">
    <location>
        <begin position="61"/>
        <end position="84"/>
    </location>
</feature>
<keyword evidence="7" id="KW-0675">Receptor</keyword>
<keyword evidence="4 10" id="KW-1133">Transmembrane helix</keyword>
<accession>A0ABP0FEF1</accession>
<feature type="region of interest" description="Disordered" evidence="9">
    <location>
        <begin position="580"/>
        <end position="615"/>
    </location>
</feature>
<dbReference type="PROSITE" id="PS50262">
    <property type="entry name" value="G_PROTEIN_RECEP_F1_2"/>
    <property type="match status" value="1"/>
</dbReference>
<feature type="compositionally biased region" description="Basic and acidic residues" evidence="9">
    <location>
        <begin position="580"/>
        <end position="601"/>
    </location>
</feature>
<feature type="transmembrane region" description="Helical" evidence="10">
    <location>
        <begin position="120"/>
        <end position="138"/>
    </location>
</feature>
<evidence type="ECO:0000256" key="10">
    <source>
        <dbReference type="SAM" id="Phobius"/>
    </source>
</evidence>
<feature type="compositionally biased region" description="Basic residues" evidence="9">
    <location>
        <begin position="818"/>
        <end position="828"/>
    </location>
</feature>
<evidence type="ECO:0000256" key="8">
    <source>
        <dbReference type="ARBA" id="ARBA00023224"/>
    </source>
</evidence>
<comment type="caution">
    <text evidence="12">The sequence shown here is derived from an EMBL/GenBank/DDBJ whole genome shotgun (WGS) entry which is preliminary data.</text>
</comment>
<keyword evidence="13" id="KW-1185">Reference proteome</keyword>
<dbReference type="PANTHER" id="PTHR24229">
    <property type="entry name" value="NEUROPEPTIDES RECEPTOR"/>
    <property type="match status" value="1"/>
</dbReference>
<evidence type="ECO:0000259" key="11">
    <source>
        <dbReference type="PROSITE" id="PS50262"/>
    </source>
</evidence>
<evidence type="ECO:0000313" key="12">
    <source>
        <dbReference type="EMBL" id="CAK8678055.1"/>
    </source>
</evidence>
<feature type="region of interest" description="Disordered" evidence="9">
    <location>
        <begin position="404"/>
        <end position="428"/>
    </location>
</feature>
<feature type="region of interest" description="Disordered" evidence="9">
    <location>
        <begin position="796"/>
        <end position="885"/>
    </location>
</feature>
<evidence type="ECO:0000256" key="2">
    <source>
        <dbReference type="ARBA" id="ARBA00022475"/>
    </source>
</evidence>
<dbReference type="EMBL" id="CAWYQH010000046">
    <property type="protein sequence ID" value="CAK8678055.1"/>
    <property type="molecule type" value="Genomic_DNA"/>
</dbReference>
<dbReference type="InterPro" id="IPR017452">
    <property type="entry name" value="GPCR_Rhodpsn_7TM"/>
</dbReference>
<keyword evidence="3 10" id="KW-0812">Transmembrane</keyword>
<comment type="subcellular location">
    <subcellularLocation>
        <location evidence="1">Cell membrane</location>
        <topology evidence="1">Multi-pass membrane protein</topology>
    </subcellularLocation>
</comment>
<feature type="transmembrane region" description="Helical" evidence="10">
    <location>
        <begin position="159"/>
        <end position="180"/>
    </location>
</feature>
<protein>
    <recommendedName>
        <fullName evidence="11">G-protein coupled receptors family 1 profile domain-containing protein</fullName>
    </recommendedName>
</protein>
<keyword evidence="6 10" id="KW-0472">Membrane</keyword>
<dbReference type="PANTHER" id="PTHR24229:SF40">
    <property type="entry name" value="ALLATOSTATIN C RECEPTOR 1-RELATED"/>
    <property type="match status" value="1"/>
</dbReference>
<evidence type="ECO:0000256" key="6">
    <source>
        <dbReference type="ARBA" id="ARBA00023136"/>
    </source>
</evidence>
<feature type="transmembrane region" description="Helical" evidence="10">
    <location>
        <begin position="676"/>
        <end position="696"/>
    </location>
</feature>
<proteinExistence type="predicted"/>
<name>A0ABP0FEF1_CLALP</name>
<gene>
    <name evidence="12" type="ORF">CVLEPA_LOCUS8012</name>
</gene>
<evidence type="ECO:0000256" key="4">
    <source>
        <dbReference type="ARBA" id="ARBA00022989"/>
    </source>
</evidence>
<evidence type="ECO:0000256" key="1">
    <source>
        <dbReference type="ARBA" id="ARBA00004651"/>
    </source>
</evidence>
<keyword evidence="2" id="KW-1003">Cell membrane</keyword>
<evidence type="ECO:0000256" key="5">
    <source>
        <dbReference type="ARBA" id="ARBA00023040"/>
    </source>
</evidence>
<dbReference type="Gene3D" id="1.20.1070.10">
    <property type="entry name" value="Rhodopsin 7-helix transmembrane proteins"/>
    <property type="match status" value="3"/>
</dbReference>
<feature type="region of interest" description="Disordered" evidence="9">
    <location>
        <begin position="465"/>
        <end position="527"/>
    </location>
</feature>
<dbReference type="CDD" id="cd00637">
    <property type="entry name" value="7tm_classA_rhodopsin-like"/>
    <property type="match status" value="2"/>
</dbReference>
<dbReference type="InterPro" id="IPR000276">
    <property type="entry name" value="GPCR_Rhodpsn"/>
</dbReference>
<feature type="compositionally biased region" description="Polar residues" evidence="9">
    <location>
        <begin position="829"/>
        <end position="838"/>
    </location>
</feature>
<organism evidence="12 13">
    <name type="scientific">Clavelina lepadiformis</name>
    <name type="common">Light-bulb sea squirt</name>
    <name type="synonym">Ascidia lepadiformis</name>
    <dbReference type="NCBI Taxonomy" id="159417"/>
    <lineage>
        <taxon>Eukaryota</taxon>
        <taxon>Metazoa</taxon>
        <taxon>Chordata</taxon>
        <taxon>Tunicata</taxon>
        <taxon>Ascidiacea</taxon>
        <taxon>Aplousobranchia</taxon>
        <taxon>Clavelinidae</taxon>
        <taxon>Clavelina</taxon>
    </lineage>
</organism>
<evidence type="ECO:0000256" key="9">
    <source>
        <dbReference type="SAM" id="MobiDB-lite"/>
    </source>
</evidence>
<evidence type="ECO:0000256" key="3">
    <source>
        <dbReference type="ARBA" id="ARBA00022692"/>
    </source>
</evidence>
<feature type="compositionally biased region" description="Polar residues" evidence="9">
    <location>
        <begin position="503"/>
        <end position="524"/>
    </location>
</feature>
<dbReference type="Pfam" id="PF00001">
    <property type="entry name" value="7tm_1"/>
    <property type="match status" value="1"/>
</dbReference>
<feature type="compositionally biased region" description="Basic and acidic residues" evidence="9">
    <location>
        <begin position="803"/>
        <end position="817"/>
    </location>
</feature>
<dbReference type="Proteomes" id="UP001642483">
    <property type="component" value="Unassembled WGS sequence"/>
</dbReference>
<feature type="domain" description="G-protein coupled receptors family 1 profile" evidence="11">
    <location>
        <begin position="39"/>
        <end position="736"/>
    </location>
</feature>
<dbReference type="SUPFAM" id="SSF81321">
    <property type="entry name" value="Family A G protein-coupled receptor-like"/>
    <property type="match status" value="1"/>
</dbReference>
<reference evidence="12 13" key="1">
    <citation type="submission" date="2024-02" db="EMBL/GenBank/DDBJ databases">
        <authorList>
            <person name="Daric V."/>
            <person name="Darras S."/>
        </authorList>
    </citation>
    <scope>NUCLEOTIDE SEQUENCE [LARGE SCALE GENOMIC DNA]</scope>
</reference>
<feature type="compositionally biased region" description="Low complexity" evidence="9">
    <location>
        <begin position="865"/>
        <end position="879"/>
    </location>
</feature>
<evidence type="ECO:0000256" key="7">
    <source>
        <dbReference type="ARBA" id="ARBA00023170"/>
    </source>
</evidence>
<feature type="transmembrane region" description="Helical" evidence="10">
    <location>
        <begin position="332"/>
        <end position="361"/>
    </location>
</feature>
<keyword evidence="8" id="KW-0807">Transducer</keyword>